<comment type="subcellular location">
    <subcellularLocation>
        <location evidence="2">Cytoplasm</location>
    </subcellularLocation>
</comment>
<dbReference type="InterPro" id="IPR017961">
    <property type="entry name" value="DNA_pol_Y-fam_little_finger"/>
</dbReference>
<dbReference type="PROSITE" id="PS50173">
    <property type="entry name" value="UMUC"/>
    <property type="match status" value="1"/>
</dbReference>
<dbReference type="GO" id="GO:0006281">
    <property type="term" value="P:DNA repair"/>
    <property type="evidence" value="ECO:0007669"/>
    <property type="project" value="UniProtKB-UniRule"/>
</dbReference>
<gene>
    <name evidence="4" type="primary">polYB</name>
    <name evidence="2" type="synonym">dinB</name>
    <name evidence="4" type="ORF">AM231_19315</name>
</gene>
<dbReference type="Gene3D" id="3.40.1170.60">
    <property type="match status" value="1"/>
</dbReference>
<feature type="site" description="Substrate discrimination" evidence="2">
    <location>
        <position position="29"/>
    </location>
</feature>
<protein>
    <recommendedName>
        <fullName evidence="2">DNA polymerase IV</fullName>
        <shortName evidence="2">Pol IV</shortName>
        <ecNumber evidence="2">2.7.7.7</ecNumber>
    </recommendedName>
</protein>
<feature type="active site" evidence="2">
    <location>
        <position position="121"/>
    </location>
</feature>
<dbReference type="EMBL" id="LIUT01000003">
    <property type="protein sequence ID" value="KOR82467.1"/>
    <property type="molecule type" value="Genomic_DNA"/>
</dbReference>
<evidence type="ECO:0000259" key="3">
    <source>
        <dbReference type="PROSITE" id="PS50173"/>
    </source>
</evidence>
<dbReference type="GO" id="GO:0042276">
    <property type="term" value="P:error-prone translesion synthesis"/>
    <property type="evidence" value="ECO:0007669"/>
    <property type="project" value="TreeGrafter"/>
</dbReference>
<dbReference type="InterPro" id="IPR022880">
    <property type="entry name" value="DNApol_IV"/>
</dbReference>
<keyword evidence="2" id="KW-0234">DNA repair</keyword>
<proteinExistence type="inferred from homology"/>
<evidence type="ECO:0000256" key="1">
    <source>
        <dbReference type="ARBA" id="ARBA00010945"/>
    </source>
</evidence>
<feature type="binding site" evidence="2">
    <location>
        <position position="24"/>
    </location>
    <ligand>
        <name>Mg(2+)</name>
        <dbReference type="ChEBI" id="CHEBI:18420"/>
    </ligand>
</feature>
<evidence type="ECO:0000313" key="4">
    <source>
        <dbReference type="EMBL" id="KOR82467.1"/>
    </source>
</evidence>
<dbReference type="EC" id="2.7.7.7" evidence="2"/>
<dbReference type="Proteomes" id="UP000036932">
    <property type="component" value="Unassembled WGS sequence"/>
</dbReference>
<keyword evidence="2" id="KW-0479">Metal-binding</keyword>
<keyword evidence="2 4" id="KW-0548">Nucleotidyltransferase</keyword>
<keyword evidence="2" id="KW-0963">Cytoplasm</keyword>
<keyword evidence="2" id="KW-0515">Mutator protein</keyword>
<feature type="domain" description="UmuC" evidence="3">
    <location>
        <begin position="20"/>
        <end position="206"/>
    </location>
</feature>
<dbReference type="AlphaFoldDB" id="A0A0M1NK42"/>
<dbReference type="GO" id="GO:0003887">
    <property type="term" value="F:DNA-directed DNA polymerase activity"/>
    <property type="evidence" value="ECO:0007669"/>
    <property type="project" value="UniProtKB-UniRule"/>
</dbReference>
<dbReference type="GO" id="GO:0000287">
    <property type="term" value="F:magnesium ion binding"/>
    <property type="evidence" value="ECO:0007669"/>
    <property type="project" value="UniProtKB-UniRule"/>
</dbReference>
<comment type="function">
    <text evidence="2">Poorly processive, error-prone DNA polymerase involved in untargeted mutagenesis. Copies undamaged DNA at stalled replication forks, which arise in vivo from mismatched or misaligned primer ends. These misaligned primers can be extended by PolIV. Exhibits no 3'-5' exonuclease (proofreading) activity. May be involved in translesional synthesis, in conjunction with the beta clamp from PolIII.</text>
</comment>
<dbReference type="Gene3D" id="3.30.70.270">
    <property type="match status" value="1"/>
</dbReference>
<dbReference type="InterPro" id="IPR001126">
    <property type="entry name" value="UmuC"/>
</dbReference>
<comment type="catalytic activity">
    <reaction evidence="2">
        <text>DNA(n) + a 2'-deoxyribonucleoside 5'-triphosphate = DNA(n+1) + diphosphate</text>
        <dbReference type="Rhea" id="RHEA:22508"/>
        <dbReference type="Rhea" id="RHEA-COMP:17339"/>
        <dbReference type="Rhea" id="RHEA-COMP:17340"/>
        <dbReference type="ChEBI" id="CHEBI:33019"/>
        <dbReference type="ChEBI" id="CHEBI:61560"/>
        <dbReference type="ChEBI" id="CHEBI:173112"/>
        <dbReference type="EC" id="2.7.7.7"/>
    </reaction>
</comment>
<keyword evidence="2" id="KW-0235">DNA replication</keyword>
<dbReference type="PANTHER" id="PTHR11076">
    <property type="entry name" value="DNA REPAIR POLYMERASE UMUC / TRANSFERASE FAMILY MEMBER"/>
    <property type="match status" value="1"/>
</dbReference>
<dbReference type="Pfam" id="PF11799">
    <property type="entry name" value="IMS_C"/>
    <property type="match status" value="1"/>
</dbReference>
<comment type="caution">
    <text evidence="4">The sequence shown here is derived from an EMBL/GenBank/DDBJ whole genome shotgun (WGS) entry which is preliminary data.</text>
</comment>
<dbReference type="GO" id="GO:0003684">
    <property type="term" value="F:damaged DNA binding"/>
    <property type="evidence" value="ECO:0007669"/>
    <property type="project" value="InterPro"/>
</dbReference>
<dbReference type="Gene3D" id="3.30.1490.100">
    <property type="entry name" value="DNA polymerase, Y-family, little finger domain"/>
    <property type="match status" value="1"/>
</dbReference>
<dbReference type="NCBIfam" id="NF002848">
    <property type="entry name" value="PRK03103.1"/>
    <property type="match status" value="1"/>
</dbReference>
<dbReference type="OrthoDB" id="9808813at2"/>
<organism evidence="4 5">
    <name type="scientific">Paenibacillus solani</name>
    <dbReference type="NCBI Taxonomy" id="1705565"/>
    <lineage>
        <taxon>Bacteria</taxon>
        <taxon>Bacillati</taxon>
        <taxon>Bacillota</taxon>
        <taxon>Bacilli</taxon>
        <taxon>Bacillales</taxon>
        <taxon>Paenibacillaceae</taxon>
        <taxon>Paenibacillus</taxon>
    </lineage>
</organism>
<dbReference type="InterPro" id="IPR043502">
    <property type="entry name" value="DNA/RNA_pol_sf"/>
</dbReference>
<evidence type="ECO:0000313" key="5">
    <source>
        <dbReference type="Proteomes" id="UP000036932"/>
    </source>
</evidence>
<dbReference type="GO" id="GO:0006261">
    <property type="term" value="P:DNA-templated DNA replication"/>
    <property type="evidence" value="ECO:0007669"/>
    <property type="project" value="UniProtKB-UniRule"/>
</dbReference>
<feature type="binding site" evidence="2">
    <location>
        <position position="120"/>
    </location>
    <ligand>
        <name>Mg(2+)</name>
        <dbReference type="ChEBI" id="CHEBI:18420"/>
    </ligand>
</feature>
<sequence length="435" mass="49040">MFLFHDLKEEITVRSPKRIVMLGDCQSFYASVEKAEHPEYKDRPLVVAGDPERRSGIVLAACPLAKEKGITTAERLGEAMAKCPDLVVIKPRMQRYIDVSMLITDIYKRYTDLVEPYSIDEQFLDVTGSMHLYADTPEELAQMIQTHVQAATGVYTRFGIAETKILAKTACDNYAKKNPSGIYTLSKDMLAETLWKLPVNKMFMAGSRMTRHFNVMGLPTIGSVAQTPLAKLKQMMRRKFGKNSDIQAEMYWRIANGIDDSPVRPGTHQVDPKSVGHMMTLPRDYSKLEEIKVVLLELTELVCQRCRGLGFMGHVVTVGCMGADFDRPTGFSRQLKMEDPSNITNQVYQWACRLLEKYWDGLPIRRVGVSLSQLSPDTEYQISLFDTGRERSMALERVTDALKNKYGNSIVIRAVSKTDAGQALDRSAKIGGHYK</sequence>
<dbReference type="GO" id="GO:0005829">
    <property type="term" value="C:cytosol"/>
    <property type="evidence" value="ECO:0007669"/>
    <property type="project" value="TreeGrafter"/>
</dbReference>
<dbReference type="SUPFAM" id="SSF100879">
    <property type="entry name" value="Lesion bypass DNA polymerase (Y-family), little finger domain"/>
    <property type="match status" value="1"/>
</dbReference>
<dbReference type="InterPro" id="IPR050116">
    <property type="entry name" value="DNA_polymerase-Y"/>
</dbReference>
<dbReference type="PANTHER" id="PTHR11076:SF35">
    <property type="entry name" value="DNA REPAIR PROTEIN HOMOLOG YOBH"/>
    <property type="match status" value="1"/>
</dbReference>
<comment type="similarity">
    <text evidence="1 2">Belongs to the DNA polymerase type-Y family.</text>
</comment>
<dbReference type="PATRIC" id="fig|1705565.3.peg.5811"/>
<dbReference type="SUPFAM" id="SSF56672">
    <property type="entry name" value="DNA/RNA polymerases"/>
    <property type="match status" value="1"/>
</dbReference>
<dbReference type="Pfam" id="PF00817">
    <property type="entry name" value="IMS"/>
    <property type="match status" value="1"/>
</dbReference>
<dbReference type="InterPro" id="IPR036775">
    <property type="entry name" value="DNA_pol_Y-fam_lit_finger_sf"/>
</dbReference>
<keyword evidence="2" id="KW-0460">Magnesium</keyword>
<dbReference type="CDD" id="cd03586">
    <property type="entry name" value="PolY_Pol_IV_kappa"/>
    <property type="match status" value="1"/>
</dbReference>
<accession>A0A0M1NK42</accession>
<evidence type="ECO:0000256" key="2">
    <source>
        <dbReference type="HAMAP-Rule" id="MF_01113"/>
    </source>
</evidence>
<dbReference type="GO" id="GO:0009432">
    <property type="term" value="P:SOS response"/>
    <property type="evidence" value="ECO:0007669"/>
    <property type="project" value="TreeGrafter"/>
</dbReference>
<keyword evidence="2" id="KW-0238">DNA-binding</keyword>
<dbReference type="HAMAP" id="MF_01113">
    <property type="entry name" value="DNApol_IV"/>
    <property type="match status" value="1"/>
</dbReference>
<reference evidence="5" key="1">
    <citation type="submission" date="2015-08" db="EMBL/GenBank/DDBJ databases">
        <title>Genome sequencing project for genomic taxonomy and phylogenomics of Bacillus-like bacteria.</title>
        <authorList>
            <person name="Liu B."/>
            <person name="Wang J."/>
            <person name="Zhu Y."/>
            <person name="Liu G."/>
            <person name="Chen Q."/>
            <person name="Chen Z."/>
            <person name="Lan J."/>
            <person name="Che J."/>
            <person name="Ge C."/>
            <person name="Shi H."/>
            <person name="Pan Z."/>
            <person name="Liu X."/>
        </authorList>
    </citation>
    <scope>NUCLEOTIDE SEQUENCE [LARGE SCALE GENOMIC DNA]</scope>
    <source>
        <strain evidence="5">FJAT-22460</strain>
    </source>
</reference>
<keyword evidence="2" id="KW-0227">DNA damage</keyword>
<keyword evidence="2" id="KW-0239">DNA-directed DNA polymerase</keyword>
<keyword evidence="5" id="KW-1185">Reference proteome</keyword>
<dbReference type="Gene3D" id="1.10.150.20">
    <property type="entry name" value="5' to 3' exonuclease, C-terminal subdomain"/>
    <property type="match status" value="1"/>
</dbReference>
<name>A0A0M1NK42_9BACL</name>
<dbReference type="InterPro" id="IPR043128">
    <property type="entry name" value="Rev_trsase/Diguanyl_cyclase"/>
</dbReference>
<comment type="subunit">
    <text evidence="2">Monomer.</text>
</comment>
<keyword evidence="2 4" id="KW-0808">Transferase</keyword>
<comment type="cofactor">
    <cofactor evidence="2">
        <name>Mg(2+)</name>
        <dbReference type="ChEBI" id="CHEBI:18420"/>
    </cofactor>
    <text evidence="2">Binds 2 magnesium ions per subunit.</text>
</comment>